<dbReference type="InterPro" id="IPR029044">
    <property type="entry name" value="Nucleotide-diphossugar_trans"/>
</dbReference>
<organism evidence="2 3">
    <name type="scientific">Salinimicrobium flavum</name>
    <dbReference type="NCBI Taxonomy" id="1737065"/>
    <lineage>
        <taxon>Bacteria</taxon>
        <taxon>Pseudomonadati</taxon>
        <taxon>Bacteroidota</taxon>
        <taxon>Flavobacteriia</taxon>
        <taxon>Flavobacteriales</taxon>
        <taxon>Flavobacteriaceae</taxon>
        <taxon>Salinimicrobium</taxon>
    </lineage>
</organism>
<gene>
    <name evidence="2" type="ORF">ACFSTG_09750</name>
</gene>
<dbReference type="GO" id="GO:0016779">
    <property type="term" value="F:nucleotidyltransferase activity"/>
    <property type="evidence" value="ECO:0007669"/>
    <property type="project" value="UniProtKB-KW"/>
</dbReference>
<dbReference type="InterPro" id="IPR051161">
    <property type="entry name" value="Mannose-6P_isomerase_type2"/>
</dbReference>
<protein>
    <submittedName>
        <fullName evidence="2">Mannose-1-phosphate guanylyltransferase</fullName>
    </submittedName>
</protein>
<comment type="caution">
    <text evidence="2">The sequence shown here is derived from an EMBL/GenBank/DDBJ whole genome shotgun (WGS) entry which is preliminary data.</text>
</comment>
<evidence type="ECO:0000313" key="3">
    <source>
        <dbReference type="Proteomes" id="UP001597468"/>
    </source>
</evidence>
<dbReference type="SUPFAM" id="SSF53448">
    <property type="entry name" value="Nucleotide-diphospho-sugar transferases"/>
    <property type="match status" value="1"/>
</dbReference>
<keyword evidence="2" id="KW-0808">Transferase</keyword>
<keyword evidence="2" id="KW-0548">Nucleotidyltransferase</keyword>
<evidence type="ECO:0000313" key="2">
    <source>
        <dbReference type="EMBL" id="MFD2518176.1"/>
    </source>
</evidence>
<name>A0ABW5IXJ4_9FLAO</name>
<dbReference type="SUPFAM" id="SSF159283">
    <property type="entry name" value="Guanosine diphospho-D-mannose pyrophosphorylase/mannose-6-phosphate isomerase linker domain"/>
    <property type="match status" value="1"/>
</dbReference>
<dbReference type="PANTHER" id="PTHR46390:SF1">
    <property type="entry name" value="MANNOSE-1-PHOSPHATE GUANYLYLTRANSFERASE"/>
    <property type="match status" value="1"/>
</dbReference>
<dbReference type="Gene3D" id="3.90.550.10">
    <property type="entry name" value="Spore Coat Polysaccharide Biosynthesis Protein SpsA, Chain A"/>
    <property type="match status" value="1"/>
</dbReference>
<dbReference type="Proteomes" id="UP001597468">
    <property type="component" value="Unassembled WGS sequence"/>
</dbReference>
<keyword evidence="3" id="KW-1185">Reference proteome</keyword>
<dbReference type="CDD" id="cd02509">
    <property type="entry name" value="GDP-M1P_Guanylyltransferase"/>
    <property type="match status" value="1"/>
</dbReference>
<dbReference type="PANTHER" id="PTHR46390">
    <property type="entry name" value="MANNOSE-1-PHOSPHATE GUANYLYLTRANSFERASE"/>
    <property type="match status" value="1"/>
</dbReference>
<dbReference type="EMBL" id="JBHULT010000008">
    <property type="protein sequence ID" value="MFD2518176.1"/>
    <property type="molecule type" value="Genomic_DNA"/>
</dbReference>
<feature type="domain" description="Nucleotidyl transferase" evidence="1">
    <location>
        <begin position="7"/>
        <end position="285"/>
    </location>
</feature>
<dbReference type="InterPro" id="IPR005835">
    <property type="entry name" value="NTP_transferase_dom"/>
</dbReference>
<sequence>MNKDNYAVLMAGGVGSRFWPVSTTQKPKQFRDLLGTGETLIQTTFRRLTALVPAENILILTNEKYEILVHDQLNVEPGQVVLEPAMRNTAPAVLLAALKIYKKNKNAVMIMAPSDHWIENETAFTNDINAAFEACRRDDRIVTLGVLPSFPNTGYGYIQYDKNGSGKVKNVNEFTEKPTIEVARRFLKEGNYLWNAGIFIWNVDFILRSFSRNLPELYDLFDKGREKLNTVEEFDFIGKHYSSAPDISIDYGILEKEKNIFVIPASFDWNDLGTWGSLFDQCDKDGQENVVLNARVLAQASEGNIISSNSNKVVVIDGLHRYIVVDEKDVLLIVPKEKEQEIKQIREMVQKKFGENLG</sequence>
<evidence type="ECO:0000259" key="1">
    <source>
        <dbReference type="Pfam" id="PF00483"/>
    </source>
</evidence>
<dbReference type="InterPro" id="IPR049577">
    <property type="entry name" value="GMPP_N"/>
</dbReference>
<reference evidence="3" key="1">
    <citation type="journal article" date="2019" name="Int. J. Syst. Evol. Microbiol.">
        <title>The Global Catalogue of Microorganisms (GCM) 10K type strain sequencing project: providing services to taxonomists for standard genome sequencing and annotation.</title>
        <authorList>
            <consortium name="The Broad Institute Genomics Platform"/>
            <consortium name="The Broad Institute Genome Sequencing Center for Infectious Disease"/>
            <person name="Wu L."/>
            <person name="Ma J."/>
        </authorList>
    </citation>
    <scope>NUCLEOTIDE SEQUENCE [LARGE SCALE GENOMIC DNA]</scope>
    <source>
        <strain evidence="3">KCTC 42585</strain>
    </source>
</reference>
<accession>A0ABW5IXJ4</accession>
<dbReference type="Pfam" id="PF00483">
    <property type="entry name" value="NTP_transferase"/>
    <property type="match status" value="1"/>
</dbReference>
<dbReference type="RefSeq" id="WP_380751771.1">
    <property type="nucleotide sequence ID" value="NZ_JBHULT010000008.1"/>
</dbReference>
<proteinExistence type="predicted"/>